<dbReference type="OrthoDB" id="337464at2759"/>
<dbReference type="GO" id="GO:0005737">
    <property type="term" value="C:cytoplasm"/>
    <property type="evidence" value="ECO:0007669"/>
    <property type="project" value="UniProtKB-SubCell"/>
</dbReference>
<dbReference type="KEGG" id="apln:108739381"/>
<dbReference type="AlphaFoldDB" id="A0A7F5REA7"/>
<dbReference type="GO" id="GO:0016239">
    <property type="term" value="P:positive regulation of macroautophagy"/>
    <property type="evidence" value="ECO:0007669"/>
    <property type="project" value="TreeGrafter"/>
</dbReference>
<dbReference type="Pfam" id="PF04636">
    <property type="entry name" value="PA26"/>
    <property type="match status" value="1"/>
</dbReference>
<dbReference type="GO" id="GO:0070728">
    <property type="term" value="F:L-leucine binding"/>
    <property type="evidence" value="ECO:0007669"/>
    <property type="project" value="TreeGrafter"/>
</dbReference>
<dbReference type="GO" id="GO:0005634">
    <property type="term" value="C:nucleus"/>
    <property type="evidence" value="ECO:0007669"/>
    <property type="project" value="InterPro"/>
</dbReference>
<dbReference type="InterPro" id="IPR006730">
    <property type="entry name" value="Sestrin"/>
</dbReference>
<evidence type="ECO:0000256" key="4">
    <source>
        <dbReference type="SAM" id="MobiDB-lite"/>
    </source>
</evidence>
<dbReference type="SUPFAM" id="SSF69118">
    <property type="entry name" value="AhpD-like"/>
    <property type="match status" value="1"/>
</dbReference>
<evidence type="ECO:0000256" key="3">
    <source>
        <dbReference type="ARBA" id="ARBA00022490"/>
    </source>
</evidence>
<reference evidence="6" key="1">
    <citation type="submission" date="2025-08" db="UniProtKB">
        <authorList>
            <consortium name="RefSeq"/>
        </authorList>
    </citation>
    <scope>IDENTIFICATION</scope>
</reference>
<accession>A0A7F5REA7</accession>
<dbReference type="Proteomes" id="UP000192223">
    <property type="component" value="Unplaced"/>
</dbReference>
<proteinExistence type="inferred from homology"/>
<protein>
    <submittedName>
        <fullName evidence="6">Sestrin homolog</fullName>
    </submittedName>
</protein>
<evidence type="ECO:0000256" key="1">
    <source>
        <dbReference type="ARBA" id="ARBA00004496"/>
    </source>
</evidence>
<dbReference type="RefSeq" id="XP_025834302.1">
    <property type="nucleotide sequence ID" value="XM_025978517.1"/>
</dbReference>
<organism evidence="5 6">
    <name type="scientific">Agrilus planipennis</name>
    <name type="common">Emerald ash borer</name>
    <name type="synonym">Agrilus marcopoli</name>
    <dbReference type="NCBI Taxonomy" id="224129"/>
    <lineage>
        <taxon>Eukaryota</taxon>
        <taxon>Metazoa</taxon>
        <taxon>Ecdysozoa</taxon>
        <taxon>Arthropoda</taxon>
        <taxon>Hexapoda</taxon>
        <taxon>Insecta</taxon>
        <taxon>Pterygota</taxon>
        <taxon>Neoptera</taxon>
        <taxon>Endopterygota</taxon>
        <taxon>Coleoptera</taxon>
        <taxon>Polyphaga</taxon>
        <taxon>Elateriformia</taxon>
        <taxon>Buprestoidea</taxon>
        <taxon>Buprestidae</taxon>
        <taxon>Agrilinae</taxon>
        <taxon>Agrilus</taxon>
    </lineage>
</organism>
<dbReference type="GO" id="GO:1990253">
    <property type="term" value="P:cellular response to leucine starvation"/>
    <property type="evidence" value="ECO:0007669"/>
    <property type="project" value="TreeGrafter"/>
</dbReference>
<dbReference type="PANTHER" id="PTHR12474:SF0">
    <property type="entry name" value="SESTRIN HOMOLOG"/>
    <property type="match status" value="1"/>
</dbReference>
<dbReference type="GO" id="GO:0071233">
    <property type="term" value="P:cellular response to L-leucine"/>
    <property type="evidence" value="ECO:0007669"/>
    <property type="project" value="TreeGrafter"/>
</dbReference>
<evidence type="ECO:0000313" key="5">
    <source>
        <dbReference type="Proteomes" id="UP000192223"/>
    </source>
</evidence>
<evidence type="ECO:0000313" key="6">
    <source>
        <dbReference type="RefSeq" id="XP_025834302.1"/>
    </source>
</evidence>
<comment type="subcellular location">
    <subcellularLocation>
        <location evidence="1">Cytoplasm</location>
    </subcellularLocation>
</comment>
<dbReference type="InParanoid" id="A0A7F5REA7"/>
<dbReference type="GeneID" id="108739381"/>
<dbReference type="PANTHER" id="PTHR12474">
    <property type="entry name" value="P53 REGULATED PA26 NUCLEAR PROTEIN SESTRIN"/>
    <property type="match status" value="1"/>
</dbReference>
<dbReference type="InterPro" id="IPR029032">
    <property type="entry name" value="AhpD-like"/>
</dbReference>
<comment type="similarity">
    <text evidence="2">Belongs to the sestrin family.</text>
</comment>
<keyword evidence="3" id="KW-0963">Cytoplasm</keyword>
<dbReference type="GO" id="GO:0016684">
    <property type="term" value="F:oxidoreductase activity, acting on peroxide as acceptor"/>
    <property type="evidence" value="ECO:0007669"/>
    <property type="project" value="TreeGrafter"/>
</dbReference>
<dbReference type="GO" id="GO:1904262">
    <property type="term" value="P:negative regulation of TORC1 signaling"/>
    <property type="evidence" value="ECO:0007669"/>
    <property type="project" value="UniProtKB-ARBA"/>
</dbReference>
<keyword evidence="5" id="KW-1185">Reference proteome</keyword>
<evidence type="ECO:0000256" key="2">
    <source>
        <dbReference type="ARBA" id="ARBA00008350"/>
    </source>
</evidence>
<sequence>MFVQTEYSNKSNNNNNELTRSSPCEPTTENCDVIFKDFDVITRFCMPICSRDNEIREVALDVISKTVENWLDGVGSPKHYRFADRRRVVATGAVGGCAYADITDNLFSEISIEYLDLVTLHLPIILRLSLSCPFVNVREKCEHILDVVKRRGLPVPYPLIHGPSAYINADELPPLGNFNEKTQELFIDAFLQNNNRLDHVTQVMGYHPDYMDHFLRTQNFILKGDGPLPFDYRHYIAIMASGRHQCSYLIALQKQEFLVQGGNHTWLKGLDHIP</sequence>
<dbReference type="GO" id="GO:1901031">
    <property type="term" value="P:regulation of response to reactive oxygen species"/>
    <property type="evidence" value="ECO:0007669"/>
    <property type="project" value="InterPro"/>
</dbReference>
<gene>
    <name evidence="6" type="primary">LOC108739381</name>
</gene>
<name>A0A7F5REA7_AGRPL</name>
<feature type="region of interest" description="Disordered" evidence="4">
    <location>
        <begin position="1"/>
        <end position="25"/>
    </location>
</feature>
<feature type="non-terminal residue" evidence="6">
    <location>
        <position position="274"/>
    </location>
</feature>